<feature type="region of interest" description="Disordered" evidence="1">
    <location>
        <begin position="1"/>
        <end position="41"/>
    </location>
</feature>
<name>T1L163_TETUR</name>
<evidence type="ECO:0000313" key="3">
    <source>
        <dbReference type="Proteomes" id="UP000015104"/>
    </source>
</evidence>
<dbReference type="HOGENOM" id="CLU_2870472_0_0_1"/>
<reference evidence="3" key="1">
    <citation type="submission" date="2011-08" db="EMBL/GenBank/DDBJ databases">
        <authorList>
            <person name="Rombauts S."/>
        </authorList>
    </citation>
    <scope>NUCLEOTIDE SEQUENCE</scope>
    <source>
        <strain evidence="3">London</strain>
    </source>
</reference>
<feature type="compositionally biased region" description="Polar residues" evidence="1">
    <location>
        <begin position="21"/>
        <end position="41"/>
    </location>
</feature>
<dbReference type="EMBL" id="CAEY01000889">
    <property type="status" value="NOT_ANNOTATED_CDS"/>
    <property type="molecule type" value="Genomic_DNA"/>
</dbReference>
<dbReference type="EnsemblMetazoa" id="tetur31g00620.1">
    <property type="protein sequence ID" value="tetur31g00620.1"/>
    <property type="gene ID" value="tetur31g00620"/>
</dbReference>
<dbReference type="AlphaFoldDB" id="T1L163"/>
<proteinExistence type="predicted"/>
<reference evidence="2" key="2">
    <citation type="submission" date="2015-06" db="UniProtKB">
        <authorList>
            <consortium name="EnsemblMetazoa"/>
        </authorList>
    </citation>
    <scope>IDENTIFICATION</scope>
</reference>
<dbReference type="Proteomes" id="UP000015104">
    <property type="component" value="Unassembled WGS sequence"/>
</dbReference>
<evidence type="ECO:0000313" key="2">
    <source>
        <dbReference type="EnsemblMetazoa" id="tetur31g00620.1"/>
    </source>
</evidence>
<accession>T1L163</accession>
<protein>
    <submittedName>
        <fullName evidence="2">Uncharacterized protein</fullName>
    </submittedName>
</protein>
<organism evidence="2 3">
    <name type="scientific">Tetranychus urticae</name>
    <name type="common">Two-spotted spider mite</name>
    <dbReference type="NCBI Taxonomy" id="32264"/>
    <lineage>
        <taxon>Eukaryota</taxon>
        <taxon>Metazoa</taxon>
        <taxon>Ecdysozoa</taxon>
        <taxon>Arthropoda</taxon>
        <taxon>Chelicerata</taxon>
        <taxon>Arachnida</taxon>
        <taxon>Acari</taxon>
        <taxon>Acariformes</taxon>
        <taxon>Trombidiformes</taxon>
        <taxon>Prostigmata</taxon>
        <taxon>Eleutherengona</taxon>
        <taxon>Raphignathae</taxon>
        <taxon>Tetranychoidea</taxon>
        <taxon>Tetranychidae</taxon>
        <taxon>Tetranychus</taxon>
    </lineage>
</organism>
<evidence type="ECO:0000256" key="1">
    <source>
        <dbReference type="SAM" id="MobiDB-lite"/>
    </source>
</evidence>
<keyword evidence="3" id="KW-1185">Reference proteome</keyword>
<sequence length="64" mass="7224">MPPKKTYYSGYVREIQGPPRAQQSTSRSVVSRGQAPRGNQSGMVVCTRTTKVEVTTQETFIQYR</sequence>